<sequence>MLATNGLFFMAVKTVDLTTASSIMFLSPIVVMLLAIPLLGETVGIRRIISVIIGFVGALVIVRPGVIEFDIAMGFLLVATVTHALYQIYTRQIRVYDHPLTSLLYTGVVGMIVMSIIVPFYWQQPTLSHWPFFVLMGMAGCLGHFCLIRSLRIAPASVVTPFSYTTLIWATGFSYILFDELPDIWVYIGAVLIIASGFYILFREQKVKQSG</sequence>
<reference evidence="7" key="1">
    <citation type="submission" date="2013-03" db="EMBL/GenBank/DDBJ databases">
        <authorList>
            <person name="Ballestriero F."/>
        </authorList>
    </citation>
    <scope>NUCLEOTIDE SEQUENCE</scope>
</reference>
<feature type="domain" description="EamA" evidence="6">
    <location>
        <begin position="4"/>
        <end position="62"/>
    </location>
</feature>
<evidence type="ECO:0000256" key="5">
    <source>
        <dbReference type="SAM" id="Phobius"/>
    </source>
</evidence>
<dbReference type="SUPFAM" id="SSF103481">
    <property type="entry name" value="Multidrug resistance efflux transporter EmrE"/>
    <property type="match status" value="2"/>
</dbReference>
<dbReference type="InterPro" id="IPR000620">
    <property type="entry name" value="EamA_dom"/>
</dbReference>
<keyword evidence="4 5" id="KW-0472">Membrane</keyword>
<dbReference type="Gene3D" id="1.10.3730.20">
    <property type="match status" value="1"/>
</dbReference>
<feature type="transmembrane region" description="Helical" evidence="5">
    <location>
        <begin position="184"/>
        <end position="202"/>
    </location>
</feature>
<feature type="domain" description="EamA" evidence="6">
    <location>
        <begin position="72"/>
        <end position="200"/>
    </location>
</feature>
<dbReference type="PANTHER" id="PTHR22911">
    <property type="entry name" value="ACYL-MALONYL CONDENSING ENZYME-RELATED"/>
    <property type="match status" value="1"/>
</dbReference>
<dbReference type="GO" id="GO:0016020">
    <property type="term" value="C:membrane"/>
    <property type="evidence" value="ECO:0007669"/>
    <property type="project" value="UniProtKB-SubCell"/>
</dbReference>
<keyword evidence="3 5" id="KW-1133">Transmembrane helix</keyword>
<dbReference type="AlphaFoldDB" id="S4W8Y6"/>
<organism evidence="7">
    <name type="scientific">uncultured bacterium B19D1_C12D4_E9D6</name>
    <dbReference type="NCBI Taxonomy" id="1329637"/>
    <lineage>
        <taxon>Bacteria</taxon>
        <taxon>environmental samples</taxon>
    </lineage>
</organism>
<evidence type="ECO:0000313" key="7">
    <source>
        <dbReference type="EMBL" id="AGO87465.1"/>
    </source>
</evidence>
<feature type="transmembrane region" description="Helical" evidence="5">
    <location>
        <begin position="47"/>
        <end position="65"/>
    </location>
</feature>
<dbReference type="Pfam" id="PF00892">
    <property type="entry name" value="EamA"/>
    <property type="match status" value="2"/>
</dbReference>
<evidence type="ECO:0000256" key="2">
    <source>
        <dbReference type="ARBA" id="ARBA00022692"/>
    </source>
</evidence>
<comment type="subcellular location">
    <subcellularLocation>
        <location evidence="1">Membrane</location>
        <topology evidence="1">Multi-pass membrane protein</topology>
    </subcellularLocation>
</comment>
<feature type="transmembrane region" description="Helical" evidence="5">
    <location>
        <begin position="128"/>
        <end position="147"/>
    </location>
</feature>
<keyword evidence="2 5" id="KW-0812">Transmembrane</keyword>
<evidence type="ECO:0000256" key="4">
    <source>
        <dbReference type="ARBA" id="ARBA00023136"/>
    </source>
</evidence>
<dbReference type="EMBL" id="KC810034">
    <property type="protein sequence ID" value="AGO87465.1"/>
    <property type="molecule type" value="Genomic_DNA"/>
</dbReference>
<feature type="transmembrane region" description="Helical" evidence="5">
    <location>
        <begin position="102"/>
        <end position="122"/>
    </location>
</feature>
<feature type="transmembrane region" description="Helical" evidence="5">
    <location>
        <begin position="20"/>
        <end position="40"/>
    </location>
</feature>
<dbReference type="PANTHER" id="PTHR22911:SF6">
    <property type="entry name" value="SOLUTE CARRIER FAMILY 35 MEMBER G1"/>
    <property type="match status" value="1"/>
</dbReference>
<protein>
    <submittedName>
        <fullName evidence="7">Permease</fullName>
    </submittedName>
</protein>
<dbReference type="InterPro" id="IPR037185">
    <property type="entry name" value="EmrE-like"/>
</dbReference>
<evidence type="ECO:0000256" key="3">
    <source>
        <dbReference type="ARBA" id="ARBA00022989"/>
    </source>
</evidence>
<accession>S4W8Y6</accession>
<name>S4W8Y6_9BACT</name>
<evidence type="ECO:0000256" key="1">
    <source>
        <dbReference type="ARBA" id="ARBA00004141"/>
    </source>
</evidence>
<evidence type="ECO:0000259" key="6">
    <source>
        <dbReference type="Pfam" id="PF00892"/>
    </source>
</evidence>
<feature type="transmembrane region" description="Helical" evidence="5">
    <location>
        <begin position="159"/>
        <end position="178"/>
    </location>
</feature>
<proteinExistence type="predicted"/>
<feature type="transmembrane region" description="Helical" evidence="5">
    <location>
        <begin position="71"/>
        <end position="90"/>
    </location>
</feature>